<feature type="transmembrane region" description="Helical" evidence="1">
    <location>
        <begin position="30"/>
        <end position="51"/>
    </location>
</feature>
<evidence type="ECO:0000313" key="3">
    <source>
        <dbReference type="Proteomes" id="UP000016860"/>
    </source>
</evidence>
<dbReference type="PATRIC" id="fig|1330534.3.peg.3819"/>
<gene>
    <name evidence="2" type="ORF">L323_19265</name>
</gene>
<feature type="transmembrane region" description="Helical" evidence="1">
    <location>
        <begin position="6"/>
        <end position="23"/>
    </location>
</feature>
<sequence length="268" mass="30382">MTNSIMAAATILITALLAFYYLYKSRELDLGTLTSVSIGAVILGITFNPAYNTVFGYMERFNNINRDVEFLFFLVIASLFFLILVFTISILVSVFLPDRLSSINCSLVIERFFGRTKSHFKPEISENKTPEVSENDESREDLSVEEECELISAIEETVACEDVLEDTLKEEVSEDKHEPVNESEILVLKAFDCKVKGQKEQAVQYYTKALDYGNLSNDMVFWVVLDICALYKELGLNELACSILNSVAKRYGNELKPEIRAEIIKNLK</sequence>
<keyword evidence="1" id="KW-1133">Transmembrane helix</keyword>
<keyword evidence="1" id="KW-0812">Transmembrane</keyword>
<comment type="caution">
    <text evidence="2">The sequence shown here is derived from an EMBL/GenBank/DDBJ whole genome shotgun (WGS) entry which is preliminary data.</text>
</comment>
<evidence type="ECO:0000256" key="1">
    <source>
        <dbReference type="SAM" id="Phobius"/>
    </source>
</evidence>
<feature type="transmembrane region" description="Helical" evidence="1">
    <location>
        <begin position="71"/>
        <end position="96"/>
    </location>
</feature>
<organism evidence="2 3">
    <name type="scientific">Ruminiclostridium papyrosolvens C7</name>
    <dbReference type="NCBI Taxonomy" id="1330534"/>
    <lineage>
        <taxon>Bacteria</taxon>
        <taxon>Bacillati</taxon>
        <taxon>Bacillota</taxon>
        <taxon>Clostridia</taxon>
        <taxon>Eubacteriales</taxon>
        <taxon>Oscillospiraceae</taxon>
        <taxon>Ruminiclostridium</taxon>
    </lineage>
</organism>
<dbReference type="STRING" id="1330534.L323_19265"/>
<reference evidence="2 3" key="1">
    <citation type="journal article" date="2013" name="Genome Announc.">
        <title>Draft Genome Sequence of the Cellulolytic Bacterium Clostridium papyrosolvens C7 (ATCC 700395).</title>
        <authorList>
            <person name="Zepeda V."/>
            <person name="Dassa B."/>
            <person name="Borovok I."/>
            <person name="Lamed R."/>
            <person name="Bayer E.A."/>
            <person name="Cate J.H."/>
        </authorList>
    </citation>
    <scope>NUCLEOTIDE SEQUENCE [LARGE SCALE GENOMIC DNA]</scope>
    <source>
        <strain evidence="2 3">C7</strain>
    </source>
</reference>
<protein>
    <recommendedName>
        <fullName evidence="4">Tetratricopeptide repeat protein</fullName>
    </recommendedName>
</protein>
<proteinExistence type="predicted"/>
<accession>U4QXH2</accession>
<evidence type="ECO:0008006" key="4">
    <source>
        <dbReference type="Google" id="ProtNLM"/>
    </source>
</evidence>
<dbReference type="EMBL" id="ATAY01000098">
    <property type="protein sequence ID" value="EPR07700.1"/>
    <property type="molecule type" value="Genomic_DNA"/>
</dbReference>
<dbReference type="RefSeq" id="WP_020817205.1">
    <property type="nucleotide sequence ID" value="NZ_ATAY01000098.1"/>
</dbReference>
<keyword evidence="1" id="KW-0472">Membrane</keyword>
<dbReference type="AlphaFoldDB" id="U4QXH2"/>
<dbReference type="OrthoDB" id="1739445at2"/>
<dbReference type="Proteomes" id="UP000016860">
    <property type="component" value="Unassembled WGS sequence"/>
</dbReference>
<evidence type="ECO:0000313" key="2">
    <source>
        <dbReference type="EMBL" id="EPR07700.1"/>
    </source>
</evidence>
<name>U4QXH2_9FIRM</name>